<feature type="compositionally biased region" description="Basic and acidic residues" evidence="1">
    <location>
        <begin position="139"/>
        <end position="166"/>
    </location>
</feature>
<feature type="compositionally biased region" description="Basic and acidic residues" evidence="1">
    <location>
        <begin position="830"/>
        <end position="844"/>
    </location>
</feature>
<feature type="region of interest" description="Disordered" evidence="1">
    <location>
        <begin position="22"/>
        <end position="276"/>
    </location>
</feature>
<sequence length="1127" mass="125373">MAMAKSDASRLRKPLPWLKNLQASLSNEESSDSSQPTEVTPKKVGKTSVKADEKEVRRRSKKKRLRRHEGNSSDDASSGGDDDAKKRKRRLLKKGVKARHKRSIEESKKAKSPVGSPRSKAAALRGQRKQKLHAMRMTSGEHDRMAAFKLKRLESAETLRDKDRNHMQPVRAARGAQKTAGAEADVEDEGEPRRRSRVRPTADKDTTDNVSKSKLRRASISKQDKPKQIEPTSLAVEKISALVKDGAGDKNEVNSRALAKSKPSDLGKRDDDKTKDLADAVIAKTLEIKDGDSAADMRSTTTEIAMQEGSTGAMKAEFSELEATKGAMKVEPEASGDAKREQLSHEKPESVDADSTKMVPFSTSNETSVEPSGPGSKSMETDPLIDSEGTAELVRDKVKEEGQTKTPAISASTVKMENETKPDDKKLVLDEVPIPRKAPKQDSAAPPSPGSFIIPKRKIVKTVVAGRNTNTQVEPAGTIEATTCDVKRSLEAPMPVTVLPLASPQSSPNVPNDEPTRPQRKRTKIPVPVKRSSFSTQDRALMRLSRKRNSIFMAGTELAAQAPGNTSSKTGSVSRMMGYEVYDVDGKMLPDFIPRLSCATKREMASDRESYVASFFGVSRTAPKAKTDPSAVNEECDDTDLDSRKMNCYEKLCFERPEDREFYQRKLYGTTFVPQNLRGWMTLIVRNARFERKSTGIRFNQDRDREEFAATLSRRYTFKKSVPRCDIPRENWQKLMSNKPATVYLHYYNREDAERAAQVFRDDHGQPLQIRWELKAGARIKRCSSPAIRPRPQLSPRRSCSSERSAPDSSPLSSHNGSARNTPVWRRKRDTTSRRDDRYSRYDRGASPAQRSREESRERRYGPSLSGNKRSHGLLERRSRSRSRSKSFHNQHYESSGQVNRAGSRASGSSNQHPRMTDNHARIDGGNESASSAVHSDVGTPAQKRTRLLPRRFPPSSYDRSAGRGKNQGDLGGKEVKSSSVAASNNSVGNLDGGDNNRGMPRARSPPRRWREEPNNPTPRERRNTFTVDSRDRSKGPPAGQHRSNQQPHNRDPVQGRPRSCSRPKTSLPARGGHGGDRDGRNKERVGSREFGRGGGFNRNARERRMHSDGGREGHNDRSGGVNSRAP</sequence>
<reference evidence="2 3" key="1">
    <citation type="submission" date="2013-11" db="EMBL/GenBank/DDBJ databases">
        <title>The Genome Sequence of Phytophthora parasitica P1976.</title>
        <authorList>
            <consortium name="The Broad Institute Genomics Platform"/>
            <person name="Russ C."/>
            <person name="Tyler B."/>
            <person name="Panabieres F."/>
            <person name="Shan W."/>
            <person name="Tripathy S."/>
            <person name="Grunwald N."/>
            <person name="Machado M."/>
            <person name="Johnson C.S."/>
            <person name="Walker B."/>
            <person name="Young S."/>
            <person name="Zeng Q."/>
            <person name="Gargeya S."/>
            <person name="Fitzgerald M."/>
            <person name="Haas B."/>
            <person name="Abouelleil A."/>
            <person name="Allen A.W."/>
            <person name="Alvarado L."/>
            <person name="Arachchi H.M."/>
            <person name="Berlin A.M."/>
            <person name="Chapman S.B."/>
            <person name="Gainer-Dewar J."/>
            <person name="Goldberg J."/>
            <person name="Griggs A."/>
            <person name="Gujja S."/>
            <person name="Hansen M."/>
            <person name="Howarth C."/>
            <person name="Imamovic A."/>
            <person name="Ireland A."/>
            <person name="Larimer J."/>
            <person name="McCowan C."/>
            <person name="Murphy C."/>
            <person name="Pearson M."/>
            <person name="Poon T.W."/>
            <person name="Priest M."/>
            <person name="Roberts A."/>
            <person name="Saif S."/>
            <person name="Shea T."/>
            <person name="Sisk P."/>
            <person name="Sykes S."/>
            <person name="Wortman J."/>
            <person name="Nusbaum C."/>
            <person name="Birren B."/>
        </authorList>
    </citation>
    <scope>NUCLEOTIDE SEQUENCE [LARGE SCALE GENOMIC DNA]</scope>
    <source>
        <strain evidence="2 3">P1976</strain>
    </source>
</reference>
<dbReference type="Proteomes" id="UP000028582">
    <property type="component" value="Unassembled WGS sequence"/>
</dbReference>
<evidence type="ECO:0000256" key="1">
    <source>
        <dbReference type="SAM" id="MobiDB-lite"/>
    </source>
</evidence>
<feature type="compositionally biased region" description="Basic and acidic residues" evidence="1">
    <location>
        <begin position="851"/>
        <end position="861"/>
    </location>
</feature>
<feature type="compositionally biased region" description="Basic and acidic residues" evidence="1">
    <location>
        <begin position="393"/>
        <end position="403"/>
    </location>
</feature>
<feature type="compositionally biased region" description="Basic and acidic residues" evidence="1">
    <location>
        <begin position="328"/>
        <end position="350"/>
    </location>
</feature>
<feature type="compositionally biased region" description="Basic residues" evidence="1">
    <location>
        <begin position="57"/>
        <end position="67"/>
    </location>
</feature>
<feature type="compositionally biased region" description="Low complexity" evidence="1">
    <location>
        <begin position="24"/>
        <end position="34"/>
    </location>
</feature>
<evidence type="ECO:0000313" key="3">
    <source>
        <dbReference type="Proteomes" id="UP000028582"/>
    </source>
</evidence>
<feature type="compositionally biased region" description="Basic and acidic residues" evidence="1">
    <location>
        <begin position="1009"/>
        <end position="1035"/>
    </location>
</feature>
<accession>A0A081AKA4</accession>
<feature type="region of interest" description="Disordered" evidence="1">
    <location>
        <begin position="499"/>
        <end position="533"/>
    </location>
</feature>
<feature type="compositionally biased region" description="Basic and acidic residues" evidence="1">
    <location>
        <begin position="416"/>
        <end position="428"/>
    </location>
</feature>
<feature type="region of interest" description="Disordered" evidence="1">
    <location>
        <begin position="783"/>
        <end position="1127"/>
    </location>
</feature>
<gene>
    <name evidence="2" type="ORF">F444_05966</name>
</gene>
<feature type="compositionally biased region" description="Basic and acidic residues" evidence="1">
    <location>
        <begin position="1100"/>
        <end position="1118"/>
    </location>
</feature>
<feature type="compositionally biased region" description="Basic and acidic residues" evidence="1">
    <location>
        <begin position="262"/>
        <end position="276"/>
    </location>
</feature>
<dbReference type="AlphaFoldDB" id="A0A081AKA4"/>
<feature type="compositionally biased region" description="Basic and acidic residues" evidence="1">
    <location>
        <begin position="915"/>
        <end position="925"/>
    </location>
</feature>
<feature type="compositionally biased region" description="Polar residues" evidence="1">
    <location>
        <begin position="796"/>
        <end position="821"/>
    </location>
</feature>
<feature type="compositionally biased region" description="Polar residues" evidence="1">
    <location>
        <begin position="404"/>
        <end position="415"/>
    </location>
</feature>
<organism evidence="2 3">
    <name type="scientific">Phytophthora nicotianae P1976</name>
    <dbReference type="NCBI Taxonomy" id="1317066"/>
    <lineage>
        <taxon>Eukaryota</taxon>
        <taxon>Sar</taxon>
        <taxon>Stramenopiles</taxon>
        <taxon>Oomycota</taxon>
        <taxon>Peronosporomycetes</taxon>
        <taxon>Peronosporales</taxon>
        <taxon>Peronosporaceae</taxon>
        <taxon>Phytophthora</taxon>
    </lineage>
</organism>
<feature type="compositionally biased region" description="Basic residues" evidence="1">
    <location>
        <begin position="879"/>
        <end position="889"/>
    </location>
</feature>
<dbReference type="EMBL" id="ANJA01001117">
    <property type="protein sequence ID" value="ETO79315.1"/>
    <property type="molecule type" value="Genomic_DNA"/>
</dbReference>
<feature type="compositionally biased region" description="Basic and acidic residues" evidence="1">
    <location>
        <begin position="1074"/>
        <end position="1092"/>
    </location>
</feature>
<feature type="compositionally biased region" description="Basic residues" evidence="1">
    <location>
        <begin position="86"/>
        <end position="102"/>
    </location>
</feature>
<dbReference type="OrthoDB" id="168385at2759"/>
<protein>
    <submittedName>
        <fullName evidence="2">Uncharacterized protein</fullName>
    </submittedName>
</protein>
<evidence type="ECO:0000313" key="2">
    <source>
        <dbReference type="EMBL" id="ETO79315.1"/>
    </source>
</evidence>
<feature type="compositionally biased region" description="Polar residues" evidence="1">
    <location>
        <begin position="361"/>
        <end position="370"/>
    </location>
</feature>
<feature type="compositionally biased region" description="Polar residues" evidence="1">
    <location>
        <begin position="890"/>
        <end position="914"/>
    </location>
</feature>
<proteinExistence type="predicted"/>
<name>A0A081AKA4_PHYNI</name>
<feature type="compositionally biased region" description="Low complexity" evidence="1">
    <location>
        <begin position="978"/>
        <end position="988"/>
    </location>
</feature>
<feature type="region of interest" description="Disordered" evidence="1">
    <location>
        <begin position="325"/>
        <end position="428"/>
    </location>
</feature>
<comment type="caution">
    <text evidence="2">The sequence shown here is derived from an EMBL/GenBank/DDBJ whole genome shotgun (WGS) entry which is preliminary data.</text>
</comment>